<dbReference type="Proteomes" id="UP000824469">
    <property type="component" value="Unassembled WGS sequence"/>
</dbReference>
<feature type="non-terminal residue" evidence="1">
    <location>
        <position position="69"/>
    </location>
</feature>
<evidence type="ECO:0000313" key="2">
    <source>
        <dbReference type="Proteomes" id="UP000824469"/>
    </source>
</evidence>
<dbReference type="EMBL" id="JAHRHJ020000005">
    <property type="protein sequence ID" value="KAH9315586.1"/>
    <property type="molecule type" value="Genomic_DNA"/>
</dbReference>
<reference evidence="1 2" key="1">
    <citation type="journal article" date="2021" name="Nat. Plants">
        <title>The Taxus genome provides insights into paclitaxel biosynthesis.</title>
        <authorList>
            <person name="Xiong X."/>
            <person name="Gou J."/>
            <person name="Liao Q."/>
            <person name="Li Y."/>
            <person name="Zhou Q."/>
            <person name="Bi G."/>
            <person name="Li C."/>
            <person name="Du R."/>
            <person name="Wang X."/>
            <person name="Sun T."/>
            <person name="Guo L."/>
            <person name="Liang H."/>
            <person name="Lu P."/>
            <person name="Wu Y."/>
            <person name="Zhang Z."/>
            <person name="Ro D.K."/>
            <person name="Shang Y."/>
            <person name="Huang S."/>
            <person name="Yan J."/>
        </authorList>
    </citation>
    <scope>NUCLEOTIDE SEQUENCE [LARGE SCALE GENOMIC DNA]</scope>
    <source>
        <strain evidence="1">Ta-2019</strain>
    </source>
</reference>
<dbReference type="AlphaFoldDB" id="A0AA38G3T2"/>
<comment type="caution">
    <text evidence="1">The sequence shown here is derived from an EMBL/GenBank/DDBJ whole genome shotgun (WGS) entry which is preliminary data.</text>
</comment>
<protein>
    <submittedName>
        <fullName evidence="1">Uncharacterized protein</fullName>
    </submittedName>
</protein>
<accession>A0AA38G3T2</accession>
<evidence type="ECO:0000313" key="1">
    <source>
        <dbReference type="EMBL" id="KAH9315586.1"/>
    </source>
</evidence>
<proteinExistence type="predicted"/>
<keyword evidence="2" id="KW-1185">Reference proteome</keyword>
<organism evidence="1 2">
    <name type="scientific">Taxus chinensis</name>
    <name type="common">Chinese yew</name>
    <name type="synonym">Taxus wallichiana var. chinensis</name>
    <dbReference type="NCBI Taxonomy" id="29808"/>
    <lineage>
        <taxon>Eukaryota</taxon>
        <taxon>Viridiplantae</taxon>
        <taxon>Streptophyta</taxon>
        <taxon>Embryophyta</taxon>
        <taxon>Tracheophyta</taxon>
        <taxon>Spermatophyta</taxon>
        <taxon>Pinopsida</taxon>
        <taxon>Pinidae</taxon>
        <taxon>Conifers II</taxon>
        <taxon>Cupressales</taxon>
        <taxon>Taxaceae</taxon>
        <taxon>Taxus</taxon>
    </lineage>
</organism>
<sequence>PDDEEENGLYDEQEQEFDEEMKELGGSRVHFLTTKGVDDEDDYDDVVAEMNSESYGVTTREQTNKKEKV</sequence>
<name>A0AA38G3T2_TAXCH</name>
<gene>
    <name evidence="1" type="ORF">KI387_024213</name>
</gene>
<feature type="non-terminal residue" evidence="1">
    <location>
        <position position="1"/>
    </location>
</feature>